<feature type="compositionally biased region" description="Low complexity" evidence="1">
    <location>
        <begin position="10"/>
        <end position="23"/>
    </location>
</feature>
<dbReference type="Proteomes" id="UP000019489">
    <property type="component" value="Unassembled WGS sequence"/>
</dbReference>
<name>W9G4F2_9MICO</name>
<organism evidence="2 3">
    <name type="scientific">Intrasporangium oryzae NRRL B-24470</name>
    <dbReference type="NCBI Taxonomy" id="1386089"/>
    <lineage>
        <taxon>Bacteria</taxon>
        <taxon>Bacillati</taxon>
        <taxon>Actinomycetota</taxon>
        <taxon>Actinomycetes</taxon>
        <taxon>Micrococcales</taxon>
        <taxon>Intrasporangiaceae</taxon>
        <taxon>Intrasporangium</taxon>
    </lineage>
</organism>
<dbReference type="EMBL" id="AWSA01000032">
    <property type="protein sequence ID" value="EWT00905.1"/>
    <property type="molecule type" value="Genomic_DNA"/>
</dbReference>
<feature type="compositionally biased region" description="Polar residues" evidence="1">
    <location>
        <begin position="29"/>
        <end position="41"/>
    </location>
</feature>
<sequence length="71" mass="7756">MTDPVPPARPSSTRIRSTSPSETAAASRWPTTYCETTAQTMTDRRADSMSDISPKAMVTRARRPGTQIASR</sequence>
<evidence type="ECO:0000313" key="2">
    <source>
        <dbReference type="EMBL" id="EWT00905.1"/>
    </source>
</evidence>
<keyword evidence="3" id="KW-1185">Reference proteome</keyword>
<gene>
    <name evidence="2" type="ORF">N865_13130</name>
</gene>
<evidence type="ECO:0000256" key="1">
    <source>
        <dbReference type="SAM" id="MobiDB-lite"/>
    </source>
</evidence>
<comment type="caution">
    <text evidence="2">The sequence shown here is derived from an EMBL/GenBank/DDBJ whole genome shotgun (WGS) entry which is preliminary data.</text>
</comment>
<feature type="region of interest" description="Disordered" evidence="1">
    <location>
        <begin position="1"/>
        <end position="71"/>
    </location>
</feature>
<evidence type="ECO:0000313" key="3">
    <source>
        <dbReference type="Proteomes" id="UP000019489"/>
    </source>
</evidence>
<proteinExistence type="predicted"/>
<protein>
    <submittedName>
        <fullName evidence="2">Uncharacterized protein</fullName>
    </submittedName>
</protein>
<accession>W9G4F2</accession>
<reference evidence="2 3" key="1">
    <citation type="submission" date="2013-08" db="EMBL/GenBank/DDBJ databases">
        <title>Intrasporangium oryzae NRRL B-24470.</title>
        <authorList>
            <person name="Liu H."/>
            <person name="Wang G."/>
        </authorList>
    </citation>
    <scope>NUCLEOTIDE SEQUENCE [LARGE SCALE GENOMIC DNA]</scope>
    <source>
        <strain evidence="2 3">NRRL B-24470</strain>
    </source>
</reference>
<dbReference type="AlphaFoldDB" id="W9G4F2"/>